<dbReference type="InterPro" id="IPR003599">
    <property type="entry name" value="Ig_sub"/>
</dbReference>
<dbReference type="PANTHER" id="PTHR12231">
    <property type="entry name" value="CTX-RELATED TYPE I TRANSMEMBRANE PROTEIN"/>
    <property type="match status" value="1"/>
</dbReference>
<keyword evidence="2" id="KW-0677">Repeat</keyword>
<dbReference type="SMART" id="SM00408">
    <property type="entry name" value="IGc2"/>
    <property type="match status" value="3"/>
</dbReference>
<evidence type="ECO:0000256" key="5">
    <source>
        <dbReference type="SAM" id="Coils"/>
    </source>
</evidence>
<accession>A0ABN8RG08</accession>
<gene>
    <name evidence="7" type="ORF">PLOB_00020320</name>
</gene>
<dbReference type="Gene3D" id="1.25.40.10">
    <property type="entry name" value="Tetratricopeptide repeat domain"/>
    <property type="match status" value="1"/>
</dbReference>
<proteinExistence type="predicted"/>
<dbReference type="Gene3D" id="2.60.40.10">
    <property type="entry name" value="Immunoglobulins"/>
    <property type="match status" value="3"/>
</dbReference>
<feature type="domain" description="Ig-like" evidence="6">
    <location>
        <begin position="384"/>
        <end position="471"/>
    </location>
</feature>
<evidence type="ECO:0000256" key="2">
    <source>
        <dbReference type="ARBA" id="ARBA00022737"/>
    </source>
</evidence>
<dbReference type="EMBL" id="CALNXK010000238">
    <property type="protein sequence ID" value="CAH3178355.1"/>
    <property type="molecule type" value="Genomic_DNA"/>
</dbReference>
<feature type="domain" description="Ig-like" evidence="6">
    <location>
        <begin position="199"/>
        <end position="287"/>
    </location>
</feature>
<dbReference type="Proteomes" id="UP001159405">
    <property type="component" value="Unassembled WGS sequence"/>
</dbReference>
<keyword evidence="1" id="KW-0732">Signal</keyword>
<comment type="caution">
    <text evidence="7">The sequence shown here is derived from an EMBL/GenBank/DDBJ whole genome shotgun (WGS) entry which is preliminary data.</text>
</comment>
<protein>
    <recommendedName>
        <fullName evidence="6">Ig-like domain-containing protein</fullName>
    </recommendedName>
</protein>
<evidence type="ECO:0000256" key="1">
    <source>
        <dbReference type="ARBA" id="ARBA00022729"/>
    </source>
</evidence>
<dbReference type="InterPro" id="IPR013098">
    <property type="entry name" value="Ig_I-set"/>
</dbReference>
<evidence type="ECO:0000259" key="6">
    <source>
        <dbReference type="PROSITE" id="PS50835"/>
    </source>
</evidence>
<keyword evidence="5" id="KW-0175">Coiled coil</keyword>
<keyword evidence="8" id="KW-1185">Reference proteome</keyword>
<dbReference type="Gene3D" id="3.40.50.300">
    <property type="entry name" value="P-loop containing nucleotide triphosphate hydrolases"/>
    <property type="match status" value="1"/>
</dbReference>
<dbReference type="Pfam" id="PF13374">
    <property type="entry name" value="TPR_10"/>
    <property type="match status" value="2"/>
</dbReference>
<dbReference type="SUPFAM" id="SSF48452">
    <property type="entry name" value="TPR-like"/>
    <property type="match status" value="1"/>
</dbReference>
<dbReference type="InterPro" id="IPR027417">
    <property type="entry name" value="P-loop_NTPase"/>
</dbReference>
<evidence type="ECO:0000256" key="3">
    <source>
        <dbReference type="ARBA" id="ARBA00023157"/>
    </source>
</evidence>
<evidence type="ECO:0000313" key="8">
    <source>
        <dbReference type="Proteomes" id="UP001159405"/>
    </source>
</evidence>
<keyword evidence="3" id="KW-1015">Disulfide bond</keyword>
<evidence type="ECO:0000313" key="7">
    <source>
        <dbReference type="EMBL" id="CAH3178355.1"/>
    </source>
</evidence>
<dbReference type="InterPro" id="IPR051170">
    <property type="entry name" value="Neural/epithelial_adhesion"/>
</dbReference>
<dbReference type="Pfam" id="PF07679">
    <property type="entry name" value="I-set"/>
    <property type="match status" value="3"/>
</dbReference>
<dbReference type="PANTHER" id="PTHR12231:SF253">
    <property type="entry name" value="DPR-INTERACTING PROTEIN ETA, ISOFORM B-RELATED"/>
    <property type="match status" value="1"/>
</dbReference>
<dbReference type="InterPro" id="IPR011990">
    <property type="entry name" value="TPR-like_helical_dom_sf"/>
</dbReference>
<dbReference type="PROSITE" id="PS50835">
    <property type="entry name" value="IG_LIKE"/>
    <property type="match status" value="3"/>
</dbReference>
<name>A0ABN8RG08_9CNID</name>
<dbReference type="SMART" id="SM00409">
    <property type="entry name" value="IG"/>
    <property type="match status" value="3"/>
</dbReference>
<sequence>MAGIGKGQAFTSNDFKKAIYAIRGNNRQTKGMACSVAIEGQNEGSVLLVTDTWKGPEPITGCRLHRYSRKKQHFEDYRLKPISITVRGNFSLVLCDFACDRGKGSFEVKSLHKKCLSGQQLKRDFRVYTIYRDECKVLELIYNDGSYKLIDNGLYDLTLCGSPIIDEDNFKKYLVGVLTTNAEGKVIPCFLSNGVLEEPAFTTHPKNHQTPREGVNITFSSDANGIPEPTFTWTKDGSAVTANDRISVSADNKKLSLTNVNRADSGEYRCVAANSVGIVNSNAATLTVHYQPEFTAHPQSQTLVEGSSVTFSSDANGVTEPIFSWTKDGSSVTADNRISLSADNKQLSLTNVNRTDSGEYRCLAANSVGTVNSNAATLTVHFPPEFTAHPHSQTSMQGSSVTFSCDANGVPEPTFSWSKDGSAVTADNRISLSADNKQLSLTNVNRTDSGEYRCVAANSVGTVYSNASTLTLQGAPGQQQEEFEVAVSRLTSTRDGRSEYKVIIKVSGNPLIDKVELISDVVRKVLDTVLVDEAARNIRNVQPYNSILVELHCYTTKSFRSLMEDLENGRVKRRLEEEFEKVGCKGELEVTLINAEEVHEALDEIRAQMAMSKREGELPAVTDGACRYLSHLPRPTRKFVNRKQEIEDIKKHLLLHPENDCSCVLVHGAVGMGKTATAVKAANEILDNDDNTAVVYINCCVVNLCDDLAAKISHQIYHFPLNESTAEVKRRLISEKDLLVILLLDNFQYLEPLDRNEEANMNPEITRIDQTEGFKVKKFITEIITASTNVKLLVTSSVWACFPETCQQTVRLDPLERRASFELLKNTYCTDRQLDEEIAYKIADICDGIPLALISLASWQDHPPDLVQMMTNANPKDQFKKFISIPETDASKKIDVCLDACFYRLDQDLRHTLICLSLFKGHFTMSTAKEVFCSEGLEGRILELAGRSFLERSTCPKAPCWYSLLGVQKLYCQNKAQEDGAKQEYENGRKRFIDHYLSLLEEVFKKFLSKSAFESCDMFRQEVENIMQLLDWFKSDVLDDEQRLRCIDVFNKAAELLAKMMGDKRFNAVFNMLKDKCLLLQDEKRLSDCLTSLGIKEAFSCFFSFICPVKLERAKDYFIKADIIQSDLAINTGNSRAQCLAKHGRCVSIDGEFGKGKEMINKAIDIRKGHGEEDSVMLGATYNDLAVVLSLEAAHHQKQHQQERERERERANVLFREAVKFRTRETLPIYREKLGDHPFTATILNNLSKNYRALEEFEHAKKCSEEALKIRRVFLQEHTETALSLFEVAMVLKETNELQAAKTNLEQCLAMQKKVLDEKHKDLESTKKELEEVCKRLEDRYQERKT</sequence>
<dbReference type="InterPro" id="IPR036179">
    <property type="entry name" value="Ig-like_dom_sf"/>
</dbReference>
<dbReference type="SUPFAM" id="SSF48726">
    <property type="entry name" value="Immunoglobulin"/>
    <property type="match status" value="3"/>
</dbReference>
<keyword evidence="4" id="KW-0393">Immunoglobulin domain</keyword>
<dbReference type="InterPro" id="IPR003598">
    <property type="entry name" value="Ig_sub2"/>
</dbReference>
<evidence type="ECO:0000256" key="4">
    <source>
        <dbReference type="ARBA" id="ARBA00023319"/>
    </source>
</evidence>
<reference evidence="7 8" key="1">
    <citation type="submission" date="2022-05" db="EMBL/GenBank/DDBJ databases">
        <authorList>
            <consortium name="Genoscope - CEA"/>
            <person name="William W."/>
        </authorList>
    </citation>
    <scope>NUCLEOTIDE SEQUENCE [LARGE SCALE GENOMIC DNA]</scope>
</reference>
<feature type="coiled-coil region" evidence="5">
    <location>
        <begin position="1313"/>
        <end position="1343"/>
    </location>
</feature>
<dbReference type="InterPro" id="IPR013783">
    <property type="entry name" value="Ig-like_fold"/>
</dbReference>
<dbReference type="SUPFAM" id="SSF52540">
    <property type="entry name" value="P-loop containing nucleoside triphosphate hydrolases"/>
    <property type="match status" value="1"/>
</dbReference>
<feature type="domain" description="Ig-like" evidence="6">
    <location>
        <begin position="292"/>
        <end position="379"/>
    </location>
</feature>
<organism evidence="7 8">
    <name type="scientific">Porites lobata</name>
    <dbReference type="NCBI Taxonomy" id="104759"/>
    <lineage>
        <taxon>Eukaryota</taxon>
        <taxon>Metazoa</taxon>
        <taxon>Cnidaria</taxon>
        <taxon>Anthozoa</taxon>
        <taxon>Hexacorallia</taxon>
        <taxon>Scleractinia</taxon>
        <taxon>Fungiina</taxon>
        <taxon>Poritidae</taxon>
        <taxon>Porites</taxon>
    </lineage>
</organism>
<dbReference type="InterPro" id="IPR007110">
    <property type="entry name" value="Ig-like_dom"/>
</dbReference>